<dbReference type="InterPro" id="IPR009923">
    <property type="entry name" value="Dodecin"/>
</dbReference>
<organism evidence="1 2">
    <name type="scientific">Marinobacterium lacunae</name>
    <dbReference type="NCBI Taxonomy" id="1232683"/>
    <lineage>
        <taxon>Bacteria</taxon>
        <taxon>Pseudomonadati</taxon>
        <taxon>Pseudomonadota</taxon>
        <taxon>Gammaproteobacteria</taxon>
        <taxon>Oceanospirillales</taxon>
        <taxon>Oceanospirillaceae</taxon>
        <taxon>Marinobacterium</taxon>
    </lineage>
</organism>
<proteinExistence type="predicted"/>
<dbReference type="NCBIfam" id="NF043052">
    <property type="entry name" value="DodecBact"/>
    <property type="match status" value="1"/>
</dbReference>
<accession>A0A081G4L6</accession>
<dbReference type="InterPro" id="IPR050049">
    <property type="entry name" value="Dodecin_bact"/>
</dbReference>
<dbReference type="Gene3D" id="3.30.1660.10">
    <property type="entry name" value="Flavin-binding protein dodecin"/>
    <property type="match status" value="1"/>
</dbReference>
<gene>
    <name evidence="1" type="ORF">ADIMK_0033</name>
</gene>
<dbReference type="PANTHER" id="PTHR39324">
    <property type="entry name" value="CALCIUM DODECIN"/>
    <property type="match status" value="1"/>
</dbReference>
<dbReference type="Proteomes" id="UP000028252">
    <property type="component" value="Unassembled WGS sequence"/>
</dbReference>
<dbReference type="eggNOG" id="COG3360">
    <property type="taxonomic scope" value="Bacteria"/>
</dbReference>
<dbReference type="EMBL" id="JMQN01000004">
    <property type="protein sequence ID" value="KEA65721.1"/>
    <property type="molecule type" value="Genomic_DNA"/>
</dbReference>
<dbReference type="InterPro" id="IPR025543">
    <property type="entry name" value="Dodecin-like"/>
</dbReference>
<name>A0A081G4L6_9GAMM</name>
<dbReference type="PANTHER" id="PTHR39324:SF1">
    <property type="entry name" value="CALCIUM DODECIN"/>
    <property type="match status" value="1"/>
</dbReference>
<dbReference type="Pfam" id="PF07311">
    <property type="entry name" value="Dodecin"/>
    <property type="match status" value="1"/>
</dbReference>
<comment type="caution">
    <text evidence="1">The sequence shown here is derived from an EMBL/GenBank/DDBJ whole genome shotgun (WGS) entry which is preliminary data.</text>
</comment>
<dbReference type="InterPro" id="IPR036694">
    <property type="entry name" value="Dodecin-like_sf"/>
</dbReference>
<dbReference type="STRING" id="1232683.ADIMK_0033"/>
<evidence type="ECO:0000313" key="2">
    <source>
        <dbReference type="Proteomes" id="UP000028252"/>
    </source>
</evidence>
<reference evidence="1 2" key="1">
    <citation type="submission" date="2014-04" db="EMBL/GenBank/DDBJ databases">
        <title>Marinobacterium kochiensis sp. nov., isolated from sediment sample collected from Kochi backwaters in Kerala, India.</title>
        <authorList>
            <person name="Singh A."/>
            <person name="Pinnaka A.K."/>
        </authorList>
    </citation>
    <scope>NUCLEOTIDE SEQUENCE [LARGE SCALE GENOMIC DNA]</scope>
    <source>
        <strain evidence="1 2">AK27</strain>
    </source>
</reference>
<evidence type="ECO:0000313" key="1">
    <source>
        <dbReference type="EMBL" id="KEA65721.1"/>
    </source>
</evidence>
<dbReference type="PATRIC" id="fig|1232683.4.peg.33"/>
<keyword evidence="2" id="KW-1185">Reference proteome</keyword>
<dbReference type="SUPFAM" id="SSF89807">
    <property type="entry name" value="Dodecin-like"/>
    <property type="match status" value="1"/>
</dbReference>
<protein>
    <submittedName>
        <fullName evidence="1">Dodecin Flavin-binding protein</fullName>
    </submittedName>
</protein>
<sequence>MTDSIRLKHAAVMHRAMQRCKTKAHCYYQYHVRDTFRPKKEIEMPGHNYQIIEIAGSSTSSYEDAIKGAVAEAASRYEHLNWWEVKEMRGHIQDGAVAHYQVVLKIGFRLE</sequence>
<dbReference type="AlphaFoldDB" id="A0A081G4L6"/>